<dbReference type="Pfam" id="PF00512">
    <property type="entry name" value="HisKA"/>
    <property type="match status" value="1"/>
</dbReference>
<dbReference type="InterPro" id="IPR005467">
    <property type="entry name" value="His_kinase_dom"/>
</dbReference>
<evidence type="ECO:0000313" key="6">
    <source>
        <dbReference type="EMBL" id="GAA0311881.1"/>
    </source>
</evidence>
<dbReference type="Pfam" id="PF13188">
    <property type="entry name" value="PAS_8"/>
    <property type="match status" value="1"/>
</dbReference>
<dbReference type="InterPro" id="IPR000014">
    <property type="entry name" value="PAS"/>
</dbReference>
<keyword evidence="3" id="KW-0597">Phosphoprotein</keyword>
<gene>
    <name evidence="6" type="ORF">GCM10009129_06520</name>
</gene>
<name>A0ABP3FCA9_9GAMM</name>
<dbReference type="RefSeq" id="WP_201505493.1">
    <property type="nucleotide sequence ID" value="NZ_BAAAFR010000001.1"/>
</dbReference>
<sequence length="583" mass="65795">MKSATSPINDAILGYLQRADTLPRPQLRKLGLIYSSYRVAVSLFFVMMGYVSVKADSNFLLVTLLQQAALLFYVLLSVILFALFLVVTKRPWHQLAFGLGLDVIILSLLLYTNGAPDLQLTMLYMVVVAASFMLLHGTQALIITLLAIILVIYQQFFYAIANSMSLTNLGDALLMSASFLAVGFLSWSVSQRLVHVERMALQHAEEVERLNTINQEVISQMLNGVMVLECGRVVMANTAAYQLLGISDHHEDMPQDAPTNERRWYQKKVITDNLDPLAAFQAQLQEQHDTLYQGFSAVPYGQSRAFVYEPPYSIQETAASKIRVQVIPLKDRSQLILLEDLRREQAQAQQLKLAALGQLTASIAHEIRNPLAAISQASQLLMEDVTELEETETPMGMAMAANFELYEMIFGQTKRVNRIIEDVLKLSKQQPPKQQRIDLSLWLPEFLKNYFTGHDVFLRCKLCPSIQFDTHQLEQVLINLINNGLRYSSYAHPHACVEIETYCQQNDVIIDILDDGAGIRPQDVEQLFHPFFTTDKAGTGLGLYLSQAFCEANHARLLYVTEHEKTCFRLLIPTAGYQVDIHT</sequence>
<dbReference type="CDD" id="cd00082">
    <property type="entry name" value="HisKA"/>
    <property type="match status" value="1"/>
</dbReference>
<dbReference type="SMART" id="SM00388">
    <property type="entry name" value="HisKA"/>
    <property type="match status" value="1"/>
</dbReference>
<keyword evidence="4" id="KW-1133">Transmembrane helix</keyword>
<evidence type="ECO:0000256" key="4">
    <source>
        <dbReference type="SAM" id="Phobius"/>
    </source>
</evidence>
<dbReference type="SUPFAM" id="SSF55874">
    <property type="entry name" value="ATPase domain of HSP90 chaperone/DNA topoisomerase II/histidine kinase"/>
    <property type="match status" value="1"/>
</dbReference>
<dbReference type="InterPro" id="IPR036890">
    <property type="entry name" value="HATPase_C_sf"/>
</dbReference>
<dbReference type="InterPro" id="IPR003661">
    <property type="entry name" value="HisK_dim/P_dom"/>
</dbReference>
<dbReference type="SMART" id="SM00387">
    <property type="entry name" value="HATPase_c"/>
    <property type="match status" value="1"/>
</dbReference>
<keyword evidence="6" id="KW-0418">Kinase</keyword>
<dbReference type="Gene3D" id="1.10.287.130">
    <property type="match status" value="1"/>
</dbReference>
<feature type="transmembrane region" description="Helical" evidence="4">
    <location>
        <begin position="94"/>
        <end position="112"/>
    </location>
</feature>
<feature type="transmembrane region" description="Helical" evidence="4">
    <location>
        <begin position="172"/>
        <end position="189"/>
    </location>
</feature>
<dbReference type="PANTHER" id="PTHR43065">
    <property type="entry name" value="SENSOR HISTIDINE KINASE"/>
    <property type="match status" value="1"/>
</dbReference>
<feature type="domain" description="Histidine kinase" evidence="5">
    <location>
        <begin position="362"/>
        <end position="576"/>
    </location>
</feature>
<dbReference type="EC" id="2.7.13.3" evidence="2"/>
<dbReference type="InterPro" id="IPR004358">
    <property type="entry name" value="Sig_transdc_His_kin-like_C"/>
</dbReference>
<dbReference type="SUPFAM" id="SSF47384">
    <property type="entry name" value="Homodimeric domain of signal transducing histidine kinase"/>
    <property type="match status" value="1"/>
</dbReference>
<keyword evidence="7" id="KW-1185">Reference proteome</keyword>
<keyword evidence="6" id="KW-0808">Transferase</keyword>
<evidence type="ECO:0000259" key="5">
    <source>
        <dbReference type="PROSITE" id="PS50109"/>
    </source>
</evidence>
<dbReference type="Gene3D" id="3.30.565.10">
    <property type="entry name" value="Histidine kinase-like ATPase, C-terminal domain"/>
    <property type="match status" value="1"/>
</dbReference>
<feature type="transmembrane region" description="Helical" evidence="4">
    <location>
        <begin position="140"/>
        <end position="160"/>
    </location>
</feature>
<dbReference type="Proteomes" id="UP001501787">
    <property type="component" value="Unassembled WGS sequence"/>
</dbReference>
<feature type="transmembrane region" description="Helical" evidence="4">
    <location>
        <begin position="59"/>
        <end position="87"/>
    </location>
</feature>
<evidence type="ECO:0000256" key="2">
    <source>
        <dbReference type="ARBA" id="ARBA00012438"/>
    </source>
</evidence>
<reference evidence="7" key="1">
    <citation type="journal article" date="2019" name="Int. J. Syst. Evol. Microbiol.">
        <title>The Global Catalogue of Microorganisms (GCM) 10K type strain sequencing project: providing services to taxonomists for standard genome sequencing and annotation.</title>
        <authorList>
            <consortium name="The Broad Institute Genomics Platform"/>
            <consortium name="The Broad Institute Genome Sequencing Center for Infectious Disease"/>
            <person name="Wu L."/>
            <person name="Ma J."/>
        </authorList>
    </citation>
    <scope>NUCLEOTIDE SEQUENCE [LARGE SCALE GENOMIC DNA]</scope>
    <source>
        <strain evidence="7">JCM 16343</strain>
    </source>
</reference>
<protein>
    <recommendedName>
        <fullName evidence="2">histidine kinase</fullName>
        <ecNumber evidence="2">2.7.13.3</ecNumber>
    </recommendedName>
</protein>
<dbReference type="EMBL" id="BAAAFR010000001">
    <property type="protein sequence ID" value="GAA0311881.1"/>
    <property type="molecule type" value="Genomic_DNA"/>
</dbReference>
<dbReference type="GO" id="GO:0016301">
    <property type="term" value="F:kinase activity"/>
    <property type="evidence" value="ECO:0007669"/>
    <property type="project" value="UniProtKB-KW"/>
</dbReference>
<dbReference type="InterPro" id="IPR003594">
    <property type="entry name" value="HATPase_dom"/>
</dbReference>
<comment type="caution">
    <text evidence="6">The sequence shown here is derived from an EMBL/GenBank/DDBJ whole genome shotgun (WGS) entry which is preliminary data.</text>
</comment>
<keyword evidence="4" id="KW-0472">Membrane</keyword>
<evidence type="ECO:0000313" key="7">
    <source>
        <dbReference type="Proteomes" id="UP001501787"/>
    </source>
</evidence>
<dbReference type="Pfam" id="PF02518">
    <property type="entry name" value="HATPase_c"/>
    <property type="match status" value="1"/>
</dbReference>
<dbReference type="PRINTS" id="PR00344">
    <property type="entry name" value="BCTRLSENSOR"/>
</dbReference>
<evidence type="ECO:0000256" key="3">
    <source>
        <dbReference type="ARBA" id="ARBA00022553"/>
    </source>
</evidence>
<keyword evidence="4" id="KW-0812">Transmembrane</keyword>
<organism evidence="6 7">
    <name type="scientific">Psychrobacter aestuarii</name>
    <dbReference type="NCBI Taxonomy" id="556327"/>
    <lineage>
        <taxon>Bacteria</taxon>
        <taxon>Pseudomonadati</taxon>
        <taxon>Pseudomonadota</taxon>
        <taxon>Gammaproteobacteria</taxon>
        <taxon>Moraxellales</taxon>
        <taxon>Moraxellaceae</taxon>
        <taxon>Psychrobacter</taxon>
    </lineage>
</organism>
<dbReference type="PROSITE" id="PS50109">
    <property type="entry name" value="HIS_KIN"/>
    <property type="match status" value="1"/>
</dbReference>
<dbReference type="Pfam" id="PF25323">
    <property type="entry name" value="6TM_PilS"/>
    <property type="match status" value="1"/>
</dbReference>
<dbReference type="InterPro" id="IPR036097">
    <property type="entry name" value="HisK_dim/P_sf"/>
</dbReference>
<evidence type="ECO:0000256" key="1">
    <source>
        <dbReference type="ARBA" id="ARBA00000085"/>
    </source>
</evidence>
<feature type="transmembrane region" description="Helical" evidence="4">
    <location>
        <begin position="32"/>
        <end position="53"/>
    </location>
</feature>
<accession>A0ABP3FCA9</accession>
<proteinExistence type="predicted"/>
<dbReference type="PANTHER" id="PTHR43065:SF52">
    <property type="entry name" value="SENSOR PROTEIN KINASE PILS"/>
    <property type="match status" value="1"/>
</dbReference>
<comment type="catalytic activity">
    <reaction evidence="1">
        <text>ATP + protein L-histidine = ADP + protein N-phospho-L-histidine.</text>
        <dbReference type="EC" id="2.7.13.3"/>
    </reaction>
</comment>